<evidence type="ECO:0000256" key="1">
    <source>
        <dbReference type="SAM" id="Phobius"/>
    </source>
</evidence>
<dbReference type="EMBL" id="CP022315">
    <property type="protein sequence ID" value="ASK61322.1"/>
    <property type="molecule type" value="Genomic_DNA"/>
</dbReference>
<protein>
    <submittedName>
        <fullName evidence="2">Uncharacterized protein</fullName>
    </submittedName>
</protein>
<proteinExistence type="predicted"/>
<keyword evidence="1" id="KW-0472">Membrane</keyword>
<evidence type="ECO:0000313" key="3">
    <source>
        <dbReference type="Proteomes" id="UP000198312"/>
    </source>
</evidence>
<gene>
    <name evidence="2" type="ORF">CFK37_03595</name>
</gene>
<feature type="transmembrane region" description="Helical" evidence="1">
    <location>
        <begin position="92"/>
        <end position="110"/>
    </location>
</feature>
<keyword evidence="1" id="KW-1133">Transmembrane helix</keyword>
<sequence>MYQKKRSLIFFLLFVFLIIYLIIPLIVSTYYGNIPIFDKSYLFSRSIIVSDDPKLSENGTISFLNYGIYTWGEIKTYIIKKQMTYSHIFRDLVMLTMVAVLAILIDRIIGNRLPKFLRRR</sequence>
<evidence type="ECO:0000313" key="2">
    <source>
        <dbReference type="EMBL" id="ASK61322.1"/>
    </source>
</evidence>
<organism evidence="2 3">
    <name type="scientific">Virgibacillus phasianinus</name>
    <dbReference type="NCBI Taxonomy" id="2017483"/>
    <lineage>
        <taxon>Bacteria</taxon>
        <taxon>Bacillati</taxon>
        <taxon>Bacillota</taxon>
        <taxon>Bacilli</taxon>
        <taxon>Bacillales</taxon>
        <taxon>Bacillaceae</taxon>
        <taxon>Virgibacillus</taxon>
    </lineage>
</organism>
<accession>A0A220TZW0</accession>
<feature type="transmembrane region" description="Helical" evidence="1">
    <location>
        <begin position="7"/>
        <end position="31"/>
    </location>
</feature>
<dbReference type="Proteomes" id="UP000198312">
    <property type="component" value="Chromosome"/>
</dbReference>
<dbReference type="AlphaFoldDB" id="A0A220TZW0"/>
<dbReference type="KEGG" id="vil:CFK37_03595"/>
<keyword evidence="1" id="KW-0812">Transmembrane</keyword>
<name>A0A220TZW0_9BACI</name>
<reference evidence="2 3" key="1">
    <citation type="submission" date="2017-07" db="EMBL/GenBank/DDBJ databases">
        <title>Virgibacillus sp. LM2416.</title>
        <authorList>
            <person name="Tak E.J."/>
            <person name="Bae J.-W."/>
        </authorList>
    </citation>
    <scope>NUCLEOTIDE SEQUENCE [LARGE SCALE GENOMIC DNA]</scope>
    <source>
        <strain evidence="2 3">LM2416</strain>
    </source>
</reference>
<keyword evidence="3" id="KW-1185">Reference proteome</keyword>